<feature type="non-terminal residue" evidence="1">
    <location>
        <position position="1"/>
    </location>
</feature>
<feature type="non-terminal residue" evidence="1">
    <location>
        <position position="86"/>
    </location>
</feature>
<dbReference type="PANTHER" id="PTHR48084:SF3">
    <property type="entry name" value="SUBUNIT OF PYRUVATE:FLAVODOXIN OXIDOREDUCTASE"/>
    <property type="match status" value="1"/>
</dbReference>
<dbReference type="InterPro" id="IPR029061">
    <property type="entry name" value="THDP-binding"/>
</dbReference>
<dbReference type="EMBL" id="DMAI01000391">
    <property type="protein sequence ID" value="HAE50488.1"/>
    <property type="molecule type" value="Genomic_DNA"/>
</dbReference>
<evidence type="ECO:0000313" key="1">
    <source>
        <dbReference type="EMBL" id="HAE50488.1"/>
    </source>
</evidence>
<gene>
    <name evidence="1" type="ORF">DCK97_24040</name>
</gene>
<comment type="caution">
    <text evidence="1">The sequence shown here is derived from an EMBL/GenBank/DDBJ whole genome shotgun (WGS) entry which is preliminary data.</text>
</comment>
<dbReference type="PANTHER" id="PTHR48084">
    <property type="entry name" value="2-OXOGLUTARATE OXIDOREDUCTASE SUBUNIT KORB-RELATED"/>
    <property type="match status" value="1"/>
</dbReference>
<proteinExistence type="predicted"/>
<dbReference type="Proteomes" id="UP000257706">
    <property type="component" value="Unassembled WGS sequence"/>
</dbReference>
<dbReference type="AlphaFoldDB" id="A0A3B9IS27"/>
<accession>A0A3B9IS27</accession>
<evidence type="ECO:0000313" key="2">
    <source>
        <dbReference type="Proteomes" id="UP000257706"/>
    </source>
</evidence>
<dbReference type="SUPFAM" id="SSF52518">
    <property type="entry name" value="Thiamin diphosphate-binding fold (THDP-binding)"/>
    <property type="match status" value="1"/>
</dbReference>
<name>A0A3B9IS27_9PROT</name>
<organism evidence="1 2">
    <name type="scientific">Tistrella mobilis</name>
    <dbReference type="NCBI Taxonomy" id="171437"/>
    <lineage>
        <taxon>Bacteria</taxon>
        <taxon>Pseudomonadati</taxon>
        <taxon>Pseudomonadota</taxon>
        <taxon>Alphaproteobacteria</taxon>
        <taxon>Geminicoccales</taxon>
        <taxon>Geminicoccaceae</taxon>
        <taxon>Tistrella</taxon>
    </lineage>
</organism>
<sequence length="86" mass="8963">AAASAGNEPPLPGRSPWFCSGCPHNSSTKLPEGSRALAGIGCHGMAIYMPNRRTTLWSHMGAEGAAWIGQAPFSKDGHIFQNLGDG</sequence>
<protein>
    <recommendedName>
        <fullName evidence="3">Pyruvate ferredoxin oxidoreductase</fullName>
    </recommendedName>
</protein>
<dbReference type="InterPro" id="IPR051457">
    <property type="entry name" value="2-oxoacid:Fd_oxidoreductase"/>
</dbReference>
<reference evidence="1 2" key="1">
    <citation type="journal article" date="2018" name="Nat. Biotechnol.">
        <title>A standardized bacterial taxonomy based on genome phylogeny substantially revises the tree of life.</title>
        <authorList>
            <person name="Parks D.H."/>
            <person name="Chuvochina M."/>
            <person name="Waite D.W."/>
            <person name="Rinke C."/>
            <person name="Skarshewski A."/>
            <person name="Chaumeil P.A."/>
            <person name="Hugenholtz P."/>
        </authorList>
    </citation>
    <scope>NUCLEOTIDE SEQUENCE [LARGE SCALE GENOMIC DNA]</scope>
    <source>
        <strain evidence="1">UBA8739</strain>
    </source>
</reference>
<evidence type="ECO:0008006" key="3">
    <source>
        <dbReference type="Google" id="ProtNLM"/>
    </source>
</evidence>